<organism evidence="1 2">
    <name type="scientific">Arthrobacter phage Shambre1</name>
    <dbReference type="NCBI Taxonomy" id="2927284"/>
    <lineage>
        <taxon>Viruses</taxon>
        <taxon>Duplodnaviria</taxon>
        <taxon>Heunggongvirae</taxon>
        <taxon>Uroviricota</taxon>
        <taxon>Caudoviricetes</taxon>
        <taxon>Bismarckvirus</taxon>
        <taxon>Bismarckvirus shambre1</taxon>
    </lineage>
</organism>
<dbReference type="KEGG" id="vg:80020016"/>
<dbReference type="Proteomes" id="UP001063033">
    <property type="component" value="Segment"/>
</dbReference>
<dbReference type="GeneID" id="80020016"/>
<evidence type="ECO:0000313" key="1">
    <source>
        <dbReference type="EMBL" id="UXE04757.1"/>
    </source>
</evidence>
<sequence length="271" mass="28352">MPRRQWEDDNPELPLSAARMKGMEDDIEAAAGVPAEALVGRLQGGPARDLLDTLYRDGVAKGNAGARYSIIAGALRNTGAGFVLIDDAAHTPINVSSVTTAADNMTITVSYNFTATEVGTTILVPDETLAVAGYTFGASVGLNSFGVQAAQPGGFGDYLSWNGSAWASLNGFITSASMDPSTGLVTCNHAALGGPVAGTVSSRSLTKRASVEGMGASTTQFYLVDNAGVTVKTPTSDSRVWIQRTGARRVPFTELVQANSNIWFYGLHRVN</sequence>
<protein>
    <submittedName>
        <fullName evidence="1">Minor tail protein</fullName>
    </submittedName>
</protein>
<keyword evidence="2" id="KW-1185">Reference proteome</keyword>
<reference evidence="1" key="1">
    <citation type="submission" date="2022-08" db="EMBL/GenBank/DDBJ databases">
        <authorList>
            <person name="Dojs M.A."/>
            <person name="Fleischacker C.L."/>
            <person name="Jackson S.M."/>
            <person name="Feiring S.B."/>
            <person name="Webb R.J."/>
            <person name="Schaefbauer A.B."/>
            <person name="Vigness C.A."/>
            <person name="Boyle B.L."/>
            <person name="Frank J.R."/>
            <person name="Fleischacker T.C."/>
            <person name="Ackerman S.B."/>
            <person name="Balish M.F."/>
            <person name="Garlena R.A."/>
            <person name="Russell D.A."/>
            <person name="Jacobs-Sera D."/>
            <person name="Hatfull G.F."/>
        </authorList>
    </citation>
    <scope>NUCLEOTIDE SEQUENCE</scope>
</reference>
<dbReference type="EMBL" id="OP297545">
    <property type="protein sequence ID" value="UXE04757.1"/>
    <property type="molecule type" value="Genomic_DNA"/>
</dbReference>
<gene>
    <name evidence="1" type="primary">20</name>
    <name evidence="1" type="ORF">SEA_SHAMBRE1_20</name>
</gene>
<dbReference type="RefSeq" id="YP_010755363.1">
    <property type="nucleotide sequence ID" value="NC_073469.1"/>
</dbReference>
<name>A0A977KNK4_9CAUD</name>
<evidence type="ECO:0000313" key="2">
    <source>
        <dbReference type="Proteomes" id="UP001063033"/>
    </source>
</evidence>
<accession>A0A977KNK4</accession>
<proteinExistence type="predicted"/>